<feature type="compositionally biased region" description="Polar residues" evidence="1">
    <location>
        <begin position="172"/>
        <end position="183"/>
    </location>
</feature>
<reference evidence="2 3" key="1">
    <citation type="submission" date="2019-04" db="EMBL/GenBank/DDBJ databases">
        <title>Streptomyces oryziradicis sp. nov., a novel actinomycete isolated from rhizosphere soil of rice (Oryza sativa L.).</title>
        <authorList>
            <person name="Li C."/>
        </authorList>
    </citation>
    <scope>NUCLEOTIDE SEQUENCE [LARGE SCALE GENOMIC DNA]</scope>
    <source>
        <strain evidence="2 3">NEAU-C40</strain>
    </source>
</reference>
<feature type="region of interest" description="Disordered" evidence="1">
    <location>
        <begin position="231"/>
        <end position="273"/>
    </location>
</feature>
<dbReference type="InterPro" id="IPR012334">
    <property type="entry name" value="Pectin_lyas_fold"/>
</dbReference>
<dbReference type="InterPro" id="IPR006626">
    <property type="entry name" value="PbH1"/>
</dbReference>
<dbReference type="EMBL" id="SUMC01000035">
    <property type="protein sequence ID" value="TKA06665.1"/>
    <property type="molecule type" value="Genomic_DNA"/>
</dbReference>
<gene>
    <name evidence="2" type="ORF">FCI23_30230</name>
</gene>
<dbReference type="InterPro" id="IPR011050">
    <property type="entry name" value="Pectin_lyase_fold/virulence"/>
</dbReference>
<sequence>MLLTPGTTLRIGPVTKKVLFTAGTTAASGTWIRGSRATLDVRGTTLGSVDTNGRETSAAGTAGSPYILMGAGGQLDITDSTITGFGLPGTGHAGFSGVTWGKGSTGYAVGSSFVGNRTGLRLAGSSGVRLSKVTVKGSVGDGVVLNGDTGTTVQNLTSQGNGRNGLAAGGTDQRNLSGISTGVHQLHRPPDEPHLQRELLQRLRQQRDQAQPERRHGLHREHLHRNLRLRGAHAAPEPSSPATRHPPRWATPSRGTPPLPAASSSRTPRRPRR</sequence>
<accession>A0A4U0T1N7</accession>
<keyword evidence="3" id="KW-1185">Reference proteome</keyword>
<comment type="caution">
    <text evidence="2">The sequence shown here is derived from an EMBL/GenBank/DDBJ whole genome shotgun (WGS) entry which is preliminary data.</text>
</comment>
<protein>
    <submittedName>
        <fullName evidence="2">Uncharacterized protein</fullName>
    </submittedName>
</protein>
<dbReference type="SUPFAM" id="SSF51126">
    <property type="entry name" value="Pectin lyase-like"/>
    <property type="match status" value="1"/>
</dbReference>
<proteinExistence type="predicted"/>
<name>A0A4U0T1N7_9ACTN</name>
<evidence type="ECO:0000313" key="2">
    <source>
        <dbReference type="EMBL" id="TKA06665.1"/>
    </source>
</evidence>
<dbReference type="RefSeq" id="WP_136727127.1">
    <property type="nucleotide sequence ID" value="NZ_SUMC01000035.1"/>
</dbReference>
<evidence type="ECO:0000313" key="3">
    <source>
        <dbReference type="Proteomes" id="UP000305778"/>
    </source>
</evidence>
<dbReference type="OrthoDB" id="3946635at2"/>
<feature type="region of interest" description="Disordered" evidence="1">
    <location>
        <begin position="203"/>
        <end position="222"/>
    </location>
</feature>
<organism evidence="2 3">
    <name type="scientific">Actinacidiphila oryziradicis</name>
    <dbReference type="NCBI Taxonomy" id="2571141"/>
    <lineage>
        <taxon>Bacteria</taxon>
        <taxon>Bacillati</taxon>
        <taxon>Actinomycetota</taxon>
        <taxon>Actinomycetes</taxon>
        <taxon>Kitasatosporales</taxon>
        <taxon>Streptomycetaceae</taxon>
        <taxon>Actinacidiphila</taxon>
    </lineage>
</organism>
<feature type="region of interest" description="Disordered" evidence="1">
    <location>
        <begin position="154"/>
        <end position="191"/>
    </location>
</feature>
<evidence type="ECO:0000256" key="1">
    <source>
        <dbReference type="SAM" id="MobiDB-lite"/>
    </source>
</evidence>
<dbReference type="Proteomes" id="UP000305778">
    <property type="component" value="Unassembled WGS sequence"/>
</dbReference>
<dbReference type="AlphaFoldDB" id="A0A4U0T1N7"/>
<feature type="compositionally biased region" description="Basic and acidic residues" evidence="1">
    <location>
        <begin position="203"/>
        <end position="215"/>
    </location>
</feature>
<dbReference type="SMART" id="SM00710">
    <property type="entry name" value="PbH1"/>
    <property type="match status" value="3"/>
</dbReference>
<dbReference type="Gene3D" id="2.160.20.10">
    <property type="entry name" value="Single-stranded right-handed beta-helix, Pectin lyase-like"/>
    <property type="match status" value="1"/>
</dbReference>